<dbReference type="AlphaFoldDB" id="A0A820K2C1"/>
<evidence type="ECO:0000313" key="2">
    <source>
        <dbReference type="Proteomes" id="UP000663874"/>
    </source>
</evidence>
<dbReference type="EMBL" id="CAJOBE010043181">
    <property type="protein sequence ID" value="CAF4333211.1"/>
    <property type="molecule type" value="Genomic_DNA"/>
</dbReference>
<dbReference type="Gene3D" id="1.25.40.10">
    <property type="entry name" value="Tetratricopeptide repeat domain"/>
    <property type="match status" value="1"/>
</dbReference>
<dbReference type="PANTHER" id="PTHR47926:SF359">
    <property type="entry name" value="PENTACOTRIPEPTIDE-REPEAT REGION OF PRORP DOMAIN-CONTAINING PROTEIN"/>
    <property type="match status" value="1"/>
</dbReference>
<dbReference type="InterPro" id="IPR046960">
    <property type="entry name" value="PPR_At4g14850-like_plant"/>
</dbReference>
<dbReference type="PANTHER" id="PTHR47926">
    <property type="entry name" value="PENTATRICOPEPTIDE REPEAT-CONTAINING PROTEIN"/>
    <property type="match status" value="1"/>
</dbReference>
<reference evidence="1" key="1">
    <citation type="submission" date="2021-02" db="EMBL/GenBank/DDBJ databases">
        <authorList>
            <person name="Nowell W R."/>
        </authorList>
    </citation>
    <scope>NUCLEOTIDE SEQUENCE</scope>
</reference>
<gene>
    <name evidence="1" type="ORF">FNK824_LOCUS41752</name>
</gene>
<dbReference type="GO" id="GO:0003723">
    <property type="term" value="F:RNA binding"/>
    <property type="evidence" value="ECO:0007669"/>
    <property type="project" value="InterPro"/>
</dbReference>
<dbReference type="GO" id="GO:0009451">
    <property type="term" value="P:RNA modification"/>
    <property type="evidence" value="ECO:0007669"/>
    <property type="project" value="InterPro"/>
</dbReference>
<evidence type="ECO:0008006" key="3">
    <source>
        <dbReference type="Google" id="ProtNLM"/>
    </source>
</evidence>
<sequence>MSQKAIDVFNKIQTPNEIIIILLFNACAQLESSEALNLVKKVSEEIPKSFFSNAHLLTSLLDALMKCGDVSSAQLLFDNSKEKSSEIYGAMMSGFNKQNSPYYLCLCY</sequence>
<protein>
    <recommendedName>
        <fullName evidence="3">Pentatricopeptide repeat-containing protein</fullName>
    </recommendedName>
</protein>
<organism evidence="1 2">
    <name type="scientific">Rotaria sordida</name>
    <dbReference type="NCBI Taxonomy" id="392033"/>
    <lineage>
        <taxon>Eukaryota</taxon>
        <taxon>Metazoa</taxon>
        <taxon>Spiralia</taxon>
        <taxon>Gnathifera</taxon>
        <taxon>Rotifera</taxon>
        <taxon>Eurotatoria</taxon>
        <taxon>Bdelloidea</taxon>
        <taxon>Philodinida</taxon>
        <taxon>Philodinidae</taxon>
        <taxon>Rotaria</taxon>
    </lineage>
</organism>
<dbReference type="InterPro" id="IPR011990">
    <property type="entry name" value="TPR-like_helical_dom_sf"/>
</dbReference>
<proteinExistence type="predicted"/>
<comment type="caution">
    <text evidence="1">The sequence shown here is derived from an EMBL/GenBank/DDBJ whole genome shotgun (WGS) entry which is preliminary data.</text>
</comment>
<evidence type="ECO:0000313" key="1">
    <source>
        <dbReference type="EMBL" id="CAF4333211.1"/>
    </source>
</evidence>
<dbReference type="Proteomes" id="UP000663874">
    <property type="component" value="Unassembled WGS sequence"/>
</dbReference>
<accession>A0A820K2C1</accession>
<name>A0A820K2C1_9BILA</name>